<evidence type="ECO:0000313" key="6">
    <source>
        <dbReference type="Proteomes" id="UP000603474"/>
    </source>
</evidence>
<feature type="domain" description="Insertion element IS150 protein InsJ-like helix-turn-helix" evidence="4">
    <location>
        <begin position="133"/>
        <end position="185"/>
    </location>
</feature>
<dbReference type="InterPro" id="IPR010921">
    <property type="entry name" value="Trp_repressor/repl_initiator"/>
</dbReference>
<dbReference type="EMBL" id="JACRWG010000122">
    <property type="protein sequence ID" value="MBC6011099.1"/>
    <property type="molecule type" value="Genomic_DNA"/>
</dbReference>
<accession>A0ABR7KEI8</accession>
<organism evidence="5 6">
    <name type="scientific">Catenibacterium faecis</name>
    <dbReference type="NCBI Taxonomy" id="2764323"/>
    <lineage>
        <taxon>Bacteria</taxon>
        <taxon>Bacillati</taxon>
        <taxon>Bacillota</taxon>
        <taxon>Erysipelotrichia</taxon>
        <taxon>Erysipelotrichales</taxon>
        <taxon>Coprobacillaceae</taxon>
        <taxon>Catenibacterium</taxon>
    </lineage>
</organism>
<dbReference type="InterPro" id="IPR009057">
    <property type="entry name" value="Homeodomain-like_sf"/>
</dbReference>
<dbReference type="PANTHER" id="PTHR33795:SF1">
    <property type="entry name" value="INSERTION ELEMENT IS150 PROTEIN INSJ"/>
    <property type="match status" value="1"/>
</dbReference>
<dbReference type="SUPFAM" id="SSF48295">
    <property type="entry name" value="TrpR-like"/>
    <property type="match status" value="2"/>
</dbReference>
<dbReference type="Pfam" id="PF01527">
    <property type="entry name" value="HTH_Tnp_1"/>
    <property type="match status" value="1"/>
</dbReference>
<dbReference type="Pfam" id="PF13518">
    <property type="entry name" value="HTH_28"/>
    <property type="match status" value="1"/>
</dbReference>
<evidence type="ECO:0000256" key="3">
    <source>
        <dbReference type="SAM" id="MobiDB-lite"/>
    </source>
</evidence>
<evidence type="ECO:0000259" key="4">
    <source>
        <dbReference type="Pfam" id="PF13518"/>
    </source>
</evidence>
<feature type="coiled-coil region" evidence="2">
    <location>
        <begin position="183"/>
        <end position="220"/>
    </location>
</feature>
<comment type="similarity">
    <text evidence="1">Belongs to the IS150/IS1296 orfA family.</text>
</comment>
<keyword evidence="2" id="KW-0175">Coiled coil</keyword>
<protein>
    <submittedName>
        <fullName evidence="5">Transposase</fullName>
    </submittedName>
</protein>
<evidence type="ECO:0000256" key="2">
    <source>
        <dbReference type="SAM" id="Coils"/>
    </source>
</evidence>
<dbReference type="SUPFAM" id="SSF46689">
    <property type="entry name" value="Homeodomain-like"/>
    <property type="match status" value="1"/>
</dbReference>
<comment type="caution">
    <text evidence="5">The sequence shown here is derived from an EMBL/GenBank/DDBJ whole genome shotgun (WGS) entry which is preliminary data.</text>
</comment>
<dbReference type="RefSeq" id="WP_187013122.1">
    <property type="nucleotide sequence ID" value="NZ_JACRWG010000122.1"/>
</dbReference>
<dbReference type="PANTHER" id="PTHR33795">
    <property type="entry name" value="INSERTION ELEMENT IS150 PROTEIN INSJ"/>
    <property type="match status" value="1"/>
</dbReference>
<dbReference type="InterPro" id="IPR002514">
    <property type="entry name" value="Transposase_8"/>
</dbReference>
<proteinExistence type="inferred from homology"/>
<keyword evidence="6" id="KW-1185">Reference proteome</keyword>
<sequence length="250" mass="29619">MGRKSKFSKEQKIEICRRYLDGSESVTSLAEEINVCITTVQRWIRIFQAYGDSAFDEKTANESYTKEFKRKVVESYLAGEGSLRDIAVKYKIPACGTVLVWVKLYNDHIELKDYIPGGKEIYMAKCRKVTKEERIEIVKYCMEHNLDYSGTCKVFDVTYSNVFNWVRKYREKGEDGLSDRRGRRKKDEDLDELGLLKKQLREKERELERAHLEIRLLKKVEEIERRGYAEQADSRMNIRQSRKSRKKTKR</sequence>
<evidence type="ECO:0000256" key="1">
    <source>
        <dbReference type="ARBA" id="ARBA00038232"/>
    </source>
</evidence>
<dbReference type="InterPro" id="IPR055247">
    <property type="entry name" value="InsJ-like_HTH"/>
</dbReference>
<dbReference type="Gene3D" id="1.10.10.10">
    <property type="entry name" value="Winged helix-like DNA-binding domain superfamily/Winged helix DNA-binding domain"/>
    <property type="match status" value="1"/>
</dbReference>
<dbReference type="InterPro" id="IPR052057">
    <property type="entry name" value="IS150/IS1296_orfA-like"/>
</dbReference>
<evidence type="ECO:0000313" key="5">
    <source>
        <dbReference type="EMBL" id="MBC6011099.1"/>
    </source>
</evidence>
<reference evidence="5 6" key="1">
    <citation type="submission" date="2020-08" db="EMBL/GenBank/DDBJ databases">
        <authorList>
            <person name="Liu C."/>
            <person name="Sun Q."/>
        </authorList>
    </citation>
    <scope>NUCLEOTIDE SEQUENCE [LARGE SCALE GENOMIC DNA]</scope>
    <source>
        <strain evidence="5 6">NSJ-22</strain>
    </source>
</reference>
<feature type="region of interest" description="Disordered" evidence="3">
    <location>
        <begin position="231"/>
        <end position="250"/>
    </location>
</feature>
<gene>
    <name evidence="5" type="ORF">H8909_12970</name>
</gene>
<name>A0ABR7KEI8_9FIRM</name>
<dbReference type="Proteomes" id="UP000603474">
    <property type="component" value="Unassembled WGS sequence"/>
</dbReference>
<feature type="compositionally biased region" description="Basic residues" evidence="3">
    <location>
        <begin position="240"/>
        <end position="250"/>
    </location>
</feature>
<dbReference type="InterPro" id="IPR036388">
    <property type="entry name" value="WH-like_DNA-bd_sf"/>
</dbReference>